<evidence type="ECO:0000313" key="8">
    <source>
        <dbReference type="Proteomes" id="UP000827133"/>
    </source>
</evidence>
<keyword evidence="2" id="KW-0813">Transport</keyword>
<proteinExistence type="predicted"/>
<dbReference type="Pfam" id="PF13520">
    <property type="entry name" value="AA_permease_2"/>
    <property type="match status" value="1"/>
</dbReference>
<dbReference type="GeneID" id="68321331"/>
<dbReference type="AlphaFoldDB" id="A0A9P8D4K1"/>
<evidence type="ECO:0000256" key="2">
    <source>
        <dbReference type="ARBA" id="ARBA00022448"/>
    </source>
</evidence>
<organism evidence="7 8">
    <name type="scientific">Fusarium musae</name>
    <dbReference type="NCBI Taxonomy" id="1042133"/>
    <lineage>
        <taxon>Eukaryota</taxon>
        <taxon>Fungi</taxon>
        <taxon>Dikarya</taxon>
        <taxon>Ascomycota</taxon>
        <taxon>Pezizomycotina</taxon>
        <taxon>Sordariomycetes</taxon>
        <taxon>Hypocreomycetidae</taxon>
        <taxon>Hypocreales</taxon>
        <taxon>Nectriaceae</taxon>
        <taxon>Fusarium</taxon>
    </lineage>
</organism>
<keyword evidence="8" id="KW-1185">Reference proteome</keyword>
<evidence type="ECO:0000256" key="3">
    <source>
        <dbReference type="ARBA" id="ARBA00022692"/>
    </source>
</evidence>
<comment type="subcellular location">
    <subcellularLocation>
        <location evidence="1">Membrane</location>
        <topology evidence="1">Multi-pass membrane protein</topology>
    </subcellularLocation>
</comment>
<name>A0A9P8D4K1_9HYPO</name>
<dbReference type="GO" id="GO:0022857">
    <property type="term" value="F:transmembrane transporter activity"/>
    <property type="evidence" value="ECO:0007669"/>
    <property type="project" value="InterPro"/>
</dbReference>
<protein>
    <recommendedName>
        <fullName evidence="9">Amino acid permease/ SLC12A domain-containing protein</fullName>
    </recommendedName>
</protein>
<dbReference type="PANTHER" id="PTHR45649:SF14">
    <property type="entry name" value="GABA PERMEASE"/>
    <property type="match status" value="1"/>
</dbReference>
<dbReference type="Proteomes" id="UP000827133">
    <property type="component" value="Unassembled WGS sequence"/>
</dbReference>
<dbReference type="InterPro" id="IPR002293">
    <property type="entry name" value="AA/rel_permease1"/>
</dbReference>
<comment type="caution">
    <text evidence="7">The sequence shown here is derived from an EMBL/GenBank/DDBJ whole genome shotgun (WGS) entry which is preliminary data.</text>
</comment>
<gene>
    <name evidence="7" type="ORF">J7337_013475</name>
</gene>
<dbReference type="EMBL" id="JAHBCI010000011">
    <property type="protein sequence ID" value="KAG9495240.1"/>
    <property type="molecule type" value="Genomic_DNA"/>
</dbReference>
<dbReference type="GO" id="GO:0016020">
    <property type="term" value="C:membrane"/>
    <property type="evidence" value="ECO:0007669"/>
    <property type="project" value="UniProtKB-SubCell"/>
</dbReference>
<accession>A0A9P8D4K1</accession>
<dbReference type="PANTHER" id="PTHR45649">
    <property type="entry name" value="AMINO-ACID PERMEASE BAT1"/>
    <property type="match status" value="1"/>
</dbReference>
<keyword evidence="3 6" id="KW-0812">Transmembrane</keyword>
<evidence type="ECO:0000256" key="4">
    <source>
        <dbReference type="ARBA" id="ARBA00022989"/>
    </source>
</evidence>
<sequence length="120" mass="12886">MFIAAAIVVASGRSTPVDSWTTYLVFLAIITFSTIVNIWGNSILGPWSNFAQKTSAEFVFTTFNNETGWSDGMAWLLGLLQSALSLIGFDAVLHMTEEMPNPHLDAPLAIVYAIGVGGST</sequence>
<dbReference type="KEGG" id="fmu:J7337_013475"/>
<keyword evidence="4 6" id="KW-1133">Transmembrane helix</keyword>
<reference evidence="7" key="1">
    <citation type="journal article" date="2021" name="Mol. Plant Microbe Interact.">
        <title>Telomere to telomere genome assembly of Fusarium musae F31, causal agent of crown rot disease of banana.</title>
        <authorList>
            <person name="Degradi L."/>
            <person name="Tava V."/>
            <person name="Kunova A."/>
            <person name="Cortesi P."/>
            <person name="Saracchi M."/>
            <person name="Pasquali M."/>
        </authorList>
    </citation>
    <scope>NUCLEOTIDE SEQUENCE</scope>
    <source>
        <strain evidence="7">F31</strain>
    </source>
</reference>
<evidence type="ECO:0000256" key="5">
    <source>
        <dbReference type="ARBA" id="ARBA00023136"/>
    </source>
</evidence>
<evidence type="ECO:0000256" key="1">
    <source>
        <dbReference type="ARBA" id="ARBA00004141"/>
    </source>
</evidence>
<feature type="transmembrane region" description="Helical" evidence="6">
    <location>
        <begin position="73"/>
        <end position="93"/>
    </location>
</feature>
<evidence type="ECO:0000256" key="6">
    <source>
        <dbReference type="SAM" id="Phobius"/>
    </source>
</evidence>
<evidence type="ECO:0000313" key="7">
    <source>
        <dbReference type="EMBL" id="KAG9495240.1"/>
    </source>
</evidence>
<feature type="transmembrane region" description="Helical" evidence="6">
    <location>
        <begin position="20"/>
        <end position="40"/>
    </location>
</feature>
<evidence type="ECO:0008006" key="9">
    <source>
        <dbReference type="Google" id="ProtNLM"/>
    </source>
</evidence>
<dbReference type="Gene3D" id="1.20.1740.10">
    <property type="entry name" value="Amino acid/polyamine transporter I"/>
    <property type="match status" value="1"/>
</dbReference>
<dbReference type="RefSeq" id="XP_044674240.1">
    <property type="nucleotide sequence ID" value="XM_044830965.1"/>
</dbReference>
<keyword evidence="5 6" id="KW-0472">Membrane</keyword>